<dbReference type="RefSeq" id="WP_012376235.1">
    <property type="nucleotide sequence ID" value="NC_010571.1"/>
</dbReference>
<evidence type="ECO:0000313" key="2">
    <source>
        <dbReference type="Proteomes" id="UP000007013"/>
    </source>
</evidence>
<proteinExistence type="predicted"/>
<dbReference type="EMBL" id="CP001032">
    <property type="protein sequence ID" value="ACB76706.1"/>
    <property type="molecule type" value="Genomic_DNA"/>
</dbReference>
<accession>B1ZV39</accession>
<protein>
    <submittedName>
        <fullName evidence="1">Uncharacterized protein</fullName>
    </submittedName>
</protein>
<sequence length="143" mass="14802">MYLTGTIKQVTPRWILAAPGLLVAAYGRVTAAAHTVRRVAPVVRLSGAISTAAGCVRRVVPALTLSARISAIARRGRRVVSDVVAGAAQCAAIARRARRGVAESTPALGSITIVTGARAKSTLLWADGTAAGWGDGTEIQIYR</sequence>
<dbReference type="STRING" id="452637.Oter_3429"/>
<dbReference type="AlphaFoldDB" id="B1ZV39"/>
<reference evidence="1 2" key="1">
    <citation type="journal article" date="2011" name="J. Bacteriol.">
        <title>Genome sequence of the verrucomicrobium Opitutus terrae PB90-1, an abundant inhabitant of rice paddy soil ecosystems.</title>
        <authorList>
            <person name="van Passel M.W."/>
            <person name="Kant R."/>
            <person name="Palva A."/>
            <person name="Copeland A."/>
            <person name="Lucas S."/>
            <person name="Lapidus A."/>
            <person name="Glavina del Rio T."/>
            <person name="Pitluck S."/>
            <person name="Goltsman E."/>
            <person name="Clum A."/>
            <person name="Sun H."/>
            <person name="Schmutz J."/>
            <person name="Larimer F.W."/>
            <person name="Land M.L."/>
            <person name="Hauser L."/>
            <person name="Kyrpides N."/>
            <person name="Mikhailova N."/>
            <person name="Richardson P.P."/>
            <person name="Janssen P.H."/>
            <person name="de Vos W.M."/>
            <person name="Smidt H."/>
        </authorList>
    </citation>
    <scope>NUCLEOTIDE SEQUENCE [LARGE SCALE GENOMIC DNA]</scope>
    <source>
        <strain evidence="2">DSM 11246 / JCM 15787 / PB90-1</strain>
    </source>
</reference>
<evidence type="ECO:0000313" key="1">
    <source>
        <dbReference type="EMBL" id="ACB76706.1"/>
    </source>
</evidence>
<keyword evidence="2" id="KW-1185">Reference proteome</keyword>
<name>B1ZV39_OPITP</name>
<gene>
    <name evidence="1" type="ordered locus">Oter_3429</name>
</gene>
<dbReference type="HOGENOM" id="CLU_1804255_0_0_0"/>
<dbReference type="KEGG" id="ote:Oter_3429"/>
<organism evidence="1 2">
    <name type="scientific">Opitutus terrae (strain DSM 11246 / JCM 15787 / PB90-1)</name>
    <dbReference type="NCBI Taxonomy" id="452637"/>
    <lineage>
        <taxon>Bacteria</taxon>
        <taxon>Pseudomonadati</taxon>
        <taxon>Verrucomicrobiota</taxon>
        <taxon>Opitutia</taxon>
        <taxon>Opitutales</taxon>
        <taxon>Opitutaceae</taxon>
        <taxon>Opitutus</taxon>
    </lineage>
</organism>
<dbReference type="Proteomes" id="UP000007013">
    <property type="component" value="Chromosome"/>
</dbReference>